<protein>
    <submittedName>
        <fullName evidence="1">Uncharacterized protein</fullName>
    </submittedName>
</protein>
<dbReference type="Proteomes" id="UP000193450">
    <property type="component" value="Chromosome"/>
</dbReference>
<proteinExistence type="predicted"/>
<sequence length="486" mass="54938">MQRWLYLLLITSLTACTTVTDKSDVRVNANAAQCREVISAAQQLIDQEGVADSQAVRVEGFGYLRSNRLLASFKDQLNEPGQFDAWLDQLQQLGIDGLTIELANLPAQSRALLPQQPVFYACVSTLRQADFAEAAAQQRLIDSVAVPDEYQTWKRIAGLYWLTAWATKYGTEGLYSDIQATYNKPMVTDNLISYRPPTEENYDAAAIMARAYRDQALGIPALTTEDKNRLFAAFAPTIAVETKTDNDRIGRLAWSATNKPTVVITERPTVYRHLSYTRFNQQTLLQLNYSFWFPARPKQSALDYLGGNIDGLIWRVTLSRAGEPIAYDSIHHCGCYHLFFPTQQSCIKPSTALLEEPGFSFQTIQSNSNTPLTLQLAHSSHYLDRVIEQPLTTDTEVEYQWADYKELRSLEKPGTAGRRQSLFQSDGIMAGTERGERFFLWPMGIPAPGEMRQWGHHATAFYGRRHFDDADIIERYIGLNDKTVCQ</sequence>
<evidence type="ECO:0000313" key="2">
    <source>
        <dbReference type="Proteomes" id="UP000193450"/>
    </source>
</evidence>
<gene>
    <name evidence="1" type="ORF">BST96_17985</name>
</gene>
<dbReference type="EMBL" id="CP019343">
    <property type="protein sequence ID" value="ARN75828.1"/>
    <property type="molecule type" value="Genomic_DNA"/>
</dbReference>
<keyword evidence="2" id="KW-1185">Reference proteome</keyword>
<dbReference type="STRING" id="716816.BST96_17985"/>
<name>A0A1X9NCR5_9GAMM</name>
<accession>A0A1X9NCR5</accession>
<evidence type="ECO:0000313" key="1">
    <source>
        <dbReference type="EMBL" id="ARN75828.1"/>
    </source>
</evidence>
<reference evidence="1 2" key="1">
    <citation type="submission" date="2016-11" db="EMBL/GenBank/DDBJ databases">
        <title>Trade-off between light-utilization and light-protection in marine flavobacteria.</title>
        <authorList>
            <person name="Kumagai Y."/>
        </authorList>
    </citation>
    <scope>NUCLEOTIDE SEQUENCE [LARGE SCALE GENOMIC DNA]</scope>
    <source>
        <strain evidence="1 2">NBRC 107125</strain>
    </source>
</reference>
<dbReference type="AlphaFoldDB" id="A0A1X9NCR5"/>
<dbReference type="KEGG" id="osg:BST96_17985"/>
<dbReference type="PROSITE" id="PS51257">
    <property type="entry name" value="PROKAR_LIPOPROTEIN"/>
    <property type="match status" value="1"/>
</dbReference>
<organism evidence="1 2">
    <name type="scientific">Oceanicoccus sagamiensis</name>
    <dbReference type="NCBI Taxonomy" id="716816"/>
    <lineage>
        <taxon>Bacteria</taxon>
        <taxon>Pseudomonadati</taxon>
        <taxon>Pseudomonadota</taxon>
        <taxon>Gammaproteobacteria</taxon>
        <taxon>Cellvibrionales</taxon>
        <taxon>Spongiibacteraceae</taxon>
        <taxon>Oceanicoccus</taxon>
    </lineage>
</organism>